<feature type="repeat" description="PPR" evidence="3">
    <location>
        <begin position="125"/>
        <end position="156"/>
    </location>
</feature>
<keyword evidence="4" id="KW-0695">RNA-directed DNA polymerase</keyword>
<evidence type="ECO:0000313" key="5">
    <source>
        <dbReference type="Proteomes" id="UP001151760"/>
    </source>
</evidence>
<keyword evidence="4" id="KW-0548">Nucleotidyltransferase</keyword>
<evidence type="ECO:0000256" key="3">
    <source>
        <dbReference type="PROSITE-ProRule" id="PRU00708"/>
    </source>
</evidence>
<keyword evidence="5" id="KW-1185">Reference proteome</keyword>
<dbReference type="Proteomes" id="UP001151760">
    <property type="component" value="Unassembled WGS sequence"/>
</dbReference>
<protein>
    <submittedName>
        <fullName evidence="4">Reverse transcriptase domain-containing protein</fullName>
    </submittedName>
</protein>
<evidence type="ECO:0000256" key="1">
    <source>
        <dbReference type="ARBA" id="ARBA00007626"/>
    </source>
</evidence>
<gene>
    <name evidence="4" type="ORF">Tco_0857387</name>
</gene>
<keyword evidence="2" id="KW-0677">Repeat</keyword>
<comment type="similarity">
    <text evidence="1">Belongs to the PPR family. P subfamily.</text>
</comment>
<accession>A0ABQ5B6G9</accession>
<dbReference type="InterPro" id="IPR011990">
    <property type="entry name" value="TPR-like_helical_dom_sf"/>
</dbReference>
<proteinExistence type="inferred from homology"/>
<comment type="caution">
    <text evidence="4">The sequence shown here is derived from an EMBL/GenBank/DDBJ whole genome shotgun (WGS) entry which is preliminary data.</text>
</comment>
<dbReference type="Pfam" id="PF13041">
    <property type="entry name" value="PPR_2"/>
    <property type="match status" value="1"/>
</dbReference>
<dbReference type="PROSITE" id="PS51375">
    <property type="entry name" value="PPR"/>
    <property type="match status" value="1"/>
</dbReference>
<dbReference type="Gene3D" id="1.25.40.10">
    <property type="entry name" value="Tetratricopeptide repeat domain"/>
    <property type="match status" value="1"/>
</dbReference>
<reference evidence="4" key="1">
    <citation type="journal article" date="2022" name="Int. J. Mol. Sci.">
        <title>Draft Genome of Tanacetum Coccineum: Genomic Comparison of Closely Related Tanacetum-Family Plants.</title>
        <authorList>
            <person name="Yamashiro T."/>
            <person name="Shiraishi A."/>
            <person name="Nakayama K."/>
            <person name="Satake H."/>
        </authorList>
    </citation>
    <scope>NUCLEOTIDE SEQUENCE</scope>
</reference>
<dbReference type="GO" id="GO:0003964">
    <property type="term" value="F:RNA-directed DNA polymerase activity"/>
    <property type="evidence" value="ECO:0007669"/>
    <property type="project" value="UniProtKB-KW"/>
</dbReference>
<dbReference type="PANTHER" id="PTHR47941">
    <property type="entry name" value="PENTATRICOPEPTIDE REPEAT-CONTAINING PROTEIN 3, MITOCHONDRIAL"/>
    <property type="match status" value="1"/>
</dbReference>
<dbReference type="EMBL" id="BQNB010012980">
    <property type="protein sequence ID" value="GJT10345.1"/>
    <property type="molecule type" value="Genomic_DNA"/>
</dbReference>
<evidence type="ECO:0000313" key="4">
    <source>
        <dbReference type="EMBL" id="GJT10345.1"/>
    </source>
</evidence>
<name>A0ABQ5B6G9_9ASTR</name>
<dbReference type="NCBIfam" id="TIGR00756">
    <property type="entry name" value="PPR"/>
    <property type="match status" value="1"/>
</dbReference>
<reference evidence="4" key="2">
    <citation type="submission" date="2022-01" db="EMBL/GenBank/DDBJ databases">
        <authorList>
            <person name="Yamashiro T."/>
            <person name="Shiraishi A."/>
            <person name="Satake H."/>
            <person name="Nakayama K."/>
        </authorList>
    </citation>
    <scope>NUCLEOTIDE SEQUENCE</scope>
</reference>
<sequence length="156" mass="17933">MRQRRWLELLSDYDCDICYHPGKANLVVDALSRKERIEPLWVRALVMTIGLDLTKRILEARIEALKPKNLGNEDVGDDHAAERDDSTHNDLFKSIHVSEHLCVNPEIHEGNQIFEEMMRNGIKADILTYSALLSGLCNEGKTRKAAYLFKELDKKK</sequence>
<dbReference type="InterPro" id="IPR002885">
    <property type="entry name" value="PPR_rpt"/>
</dbReference>
<keyword evidence="4" id="KW-0808">Transferase</keyword>
<organism evidence="4 5">
    <name type="scientific">Tanacetum coccineum</name>
    <dbReference type="NCBI Taxonomy" id="301880"/>
    <lineage>
        <taxon>Eukaryota</taxon>
        <taxon>Viridiplantae</taxon>
        <taxon>Streptophyta</taxon>
        <taxon>Embryophyta</taxon>
        <taxon>Tracheophyta</taxon>
        <taxon>Spermatophyta</taxon>
        <taxon>Magnoliopsida</taxon>
        <taxon>eudicotyledons</taxon>
        <taxon>Gunneridae</taxon>
        <taxon>Pentapetalae</taxon>
        <taxon>asterids</taxon>
        <taxon>campanulids</taxon>
        <taxon>Asterales</taxon>
        <taxon>Asteraceae</taxon>
        <taxon>Asteroideae</taxon>
        <taxon>Anthemideae</taxon>
        <taxon>Anthemidinae</taxon>
        <taxon>Tanacetum</taxon>
    </lineage>
</organism>
<evidence type="ECO:0000256" key="2">
    <source>
        <dbReference type="ARBA" id="ARBA00022737"/>
    </source>
</evidence>